<dbReference type="EMBL" id="BAAAQN010000054">
    <property type="protein sequence ID" value="GAA2052422.1"/>
    <property type="molecule type" value="Genomic_DNA"/>
</dbReference>
<evidence type="ECO:0000259" key="4">
    <source>
        <dbReference type="Pfam" id="PF21725"/>
    </source>
</evidence>
<evidence type="ECO:0000256" key="2">
    <source>
        <dbReference type="SAM" id="Coils"/>
    </source>
</evidence>
<keyword evidence="2" id="KW-0175">Coiled coil</keyword>
<dbReference type="Proteomes" id="UP001500751">
    <property type="component" value="Unassembled WGS sequence"/>
</dbReference>
<dbReference type="InterPro" id="IPR045351">
    <property type="entry name" value="DUF6531"/>
</dbReference>
<evidence type="ECO:0008006" key="8">
    <source>
        <dbReference type="Google" id="ProtNLM"/>
    </source>
</evidence>
<evidence type="ECO:0000256" key="1">
    <source>
        <dbReference type="ARBA" id="ARBA00022737"/>
    </source>
</evidence>
<dbReference type="InterPro" id="IPR056823">
    <property type="entry name" value="TEN-like_YD-shell"/>
</dbReference>
<dbReference type="Pfam" id="PF21725">
    <property type="entry name" value="T7SS_signal"/>
    <property type="match status" value="1"/>
</dbReference>
<protein>
    <recommendedName>
        <fullName evidence="8">RHS repeat-associated core domain-containing protein</fullName>
    </recommendedName>
</protein>
<name>A0ABP5GNM6_9ACTN</name>
<sequence length="1517" mass="164434">MARPTGWDILGLDGDPTPGVVESVEALAKQFGDFAHDVESAYRSLSSFGGDTTALQWVGQTADAFKSTFGPLPGRLQKLYTSYSEASDALSAYAPKLQAAQTKADAALRQAQDAHADVQRATTTANGAATDLKTAQQNQAANPNQQAVTDAQTAHDTAQKNLDAAKSKLEALSAQAKQAHDERISAAKECASALHHAQSDGIHNKHWWEHVGAALADWGGKIAEIANELAPFLDVLALATSWIPGVDVITAGLAEADNLIALAGTAMQIVGDGMQGHWGDALMGAGMLGVTFLGGKALEKFGGAALERIGARGNKEALTAGDPVDVVSGQMLTDTTDVALPGVLPLVLRRAYGSSYSTGRLFGPGWASTLDQRLSVNATGVHFAGDDGQVLDYAIPARDETVLPTRGAAWPLIWDRDADEIRIVDPTSGLTRHFAIVHHTEEAGQIRDLTAISDRSGNYINILRTPRGTPTGIESAGYRIAVATVATEHGIRVTQLRLMDGTAPDALVRSFGYDQRGRLTEIVDASGIPFRHEYNDDDRIVAWIDRNGAEYRYTYDGVGRVIHGTSSGGLLSTTFEYDDETRTTIVTDALGHATRYRHDEHGHLDQVVDALGGVRTLQHDHRGHLLRQTDQLGHQVEFTRDERGNALSVTQADGAVTRAAYNDHDQPIEVIAPDGARWRYEYDGRGLLTAVVDPCDGTSRFRYDEWGSLVEAADAVGNTERYRNDVAGLTVEVTGPTGDISRVVRDAFGRVVQSVDALGGRTVVERDALGRAVRTIAPDGTTEQWEFDPEGNLLTHVSPTGAVTRLEYGPFDKLSARTDPDRSRYTFRYDSELHLTTVTGPTGLTWDYEYDAAGNLIGERDFDGTARNYQLDAAGRLTGRVNAVGRTVSFERDERGRVVARRSGDEVTRFTYDPAGRLREANGAGVQLAYEYDAAGRTLTEVVDGRVMANTYDAAGRRTSRTTPSGVTTTWSYDAAGRHKGMAGAVGSLEFEYDAVGRETHRQLGPGTALRQAYDAVGRLLSQDVHVQPDRTSSGSAPGTAASTLQSRAIDYRADGIPIEVRDALRGTVRYRLDAASRVTGVEATNWRESYVYDALGNLTGSEAPAGPDGTDRAHEASQDYQGTRITAGRHTSYEHDAAGRLIRKTRRMLSGGRKVWSYTWNDDDQLTGFTGPDDVSWSYTYDPLGRRTSKTRLAADGTAVESVVFSWDGPRVAEEHRTGVDVRARTTTWDYEPGGFLPLAQTRRSWAADAPQDLIDEEFHAIVADAVGTPLELITPDGRLAWYTTRSLFGRQITAPESDTDCPLGFPGQYRDDESGLYYNVYRYYDPETANFCSPDPLGFVPAPNNNAYVPNPLIESDPLGLFGCPVGIQNELGGMRGQMNMKSVADEDAAFDLAKAEGRSTTGIKNTLGKMEFDGDRDPLYGINGRLPERTAAYPGKGNNMMPQSFQDHAEGDMVHQANQLGYSGGNARIHTDRKTCNFCANSMTGYAKMLNLDSIEVYDPNGFVGRWTQAGRVV</sequence>
<feature type="domain" description="Teneurin-like YD-shell" evidence="5">
    <location>
        <begin position="510"/>
        <end position="626"/>
    </location>
</feature>
<dbReference type="Gene3D" id="2.180.10.10">
    <property type="entry name" value="RHS repeat-associated core"/>
    <property type="match status" value="2"/>
</dbReference>
<dbReference type="Gene3D" id="1.10.287.1060">
    <property type="entry name" value="ESAT-6-like"/>
    <property type="match status" value="1"/>
</dbReference>
<organism evidence="6 7">
    <name type="scientific">Catenulispora yoronensis</name>
    <dbReference type="NCBI Taxonomy" id="450799"/>
    <lineage>
        <taxon>Bacteria</taxon>
        <taxon>Bacillati</taxon>
        <taxon>Actinomycetota</taxon>
        <taxon>Actinomycetes</taxon>
        <taxon>Catenulisporales</taxon>
        <taxon>Catenulisporaceae</taxon>
        <taxon>Catenulispora</taxon>
    </lineage>
</organism>
<dbReference type="Pfam" id="PF25023">
    <property type="entry name" value="TEN_YD-shell"/>
    <property type="match status" value="2"/>
</dbReference>
<feature type="domain" description="Putative T7SS secretion signal" evidence="4">
    <location>
        <begin position="19"/>
        <end position="194"/>
    </location>
</feature>
<dbReference type="PANTHER" id="PTHR32305">
    <property type="match status" value="1"/>
</dbReference>
<evidence type="ECO:0000313" key="6">
    <source>
        <dbReference type="EMBL" id="GAA2052422.1"/>
    </source>
</evidence>
<gene>
    <name evidence="6" type="ORF">GCM10009839_69750</name>
</gene>
<dbReference type="PANTHER" id="PTHR32305:SF15">
    <property type="entry name" value="PROTEIN RHSA-RELATED"/>
    <property type="match status" value="1"/>
</dbReference>
<dbReference type="InterPro" id="IPR036689">
    <property type="entry name" value="ESAT-6-like_sf"/>
</dbReference>
<reference evidence="7" key="1">
    <citation type="journal article" date="2019" name="Int. J. Syst. Evol. Microbiol.">
        <title>The Global Catalogue of Microorganisms (GCM) 10K type strain sequencing project: providing services to taxonomists for standard genome sequencing and annotation.</title>
        <authorList>
            <consortium name="The Broad Institute Genomics Platform"/>
            <consortium name="The Broad Institute Genome Sequencing Center for Infectious Disease"/>
            <person name="Wu L."/>
            <person name="Ma J."/>
        </authorList>
    </citation>
    <scope>NUCLEOTIDE SEQUENCE [LARGE SCALE GENOMIC DNA]</scope>
    <source>
        <strain evidence="7">JCM 16014</strain>
    </source>
</reference>
<dbReference type="InterPro" id="IPR022385">
    <property type="entry name" value="Rhs_assc_core"/>
</dbReference>
<feature type="coiled-coil region" evidence="2">
    <location>
        <begin position="148"/>
        <end position="189"/>
    </location>
</feature>
<proteinExistence type="predicted"/>
<dbReference type="Pfam" id="PF05593">
    <property type="entry name" value="RHS_repeat"/>
    <property type="match status" value="3"/>
</dbReference>
<dbReference type="NCBIfam" id="TIGR01643">
    <property type="entry name" value="YD_repeat_2x"/>
    <property type="match status" value="11"/>
</dbReference>
<dbReference type="RefSeq" id="WP_344669963.1">
    <property type="nucleotide sequence ID" value="NZ_BAAAQN010000054.1"/>
</dbReference>
<dbReference type="InterPro" id="IPR049082">
    <property type="entry name" value="T7SS_signal"/>
</dbReference>
<keyword evidence="1" id="KW-0677">Repeat</keyword>
<keyword evidence="7" id="KW-1185">Reference proteome</keyword>
<evidence type="ECO:0000313" key="7">
    <source>
        <dbReference type="Proteomes" id="UP001500751"/>
    </source>
</evidence>
<accession>A0ABP5GNM6</accession>
<dbReference type="NCBIfam" id="TIGR03696">
    <property type="entry name" value="Rhs_assc_core"/>
    <property type="match status" value="1"/>
</dbReference>
<feature type="domain" description="Teneurin-like YD-shell" evidence="5">
    <location>
        <begin position="821"/>
        <end position="940"/>
    </location>
</feature>
<evidence type="ECO:0000259" key="5">
    <source>
        <dbReference type="Pfam" id="PF25023"/>
    </source>
</evidence>
<dbReference type="InterPro" id="IPR050708">
    <property type="entry name" value="T6SS_VgrG/RHS"/>
</dbReference>
<evidence type="ECO:0000259" key="3">
    <source>
        <dbReference type="Pfam" id="PF20148"/>
    </source>
</evidence>
<comment type="caution">
    <text evidence="6">The sequence shown here is derived from an EMBL/GenBank/DDBJ whole genome shotgun (WGS) entry which is preliminary data.</text>
</comment>
<dbReference type="SUPFAM" id="SSF140453">
    <property type="entry name" value="EsxAB dimer-like"/>
    <property type="match status" value="1"/>
</dbReference>
<dbReference type="InterPro" id="IPR006530">
    <property type="entry name" value="YD"/>
</dbReference>
<dbReference type="Pfam" id="PF20148">
    <property type="entry name" value="DUF6531"/>
    <property type="match status" value="1"/>
</dbReference>
<feature type="domain" description="DUF6531" evidence="3">
    <location>
        <begin position="321"/>
        <end position="393"/>
    </location>
</feature>
<dbReference type="InterPro" id="IPR031325">
    <property type="entry name" value="RHS_repeat"/>
</dbReference>